<evidence type="ECO:0000313" key="2">
    <source>
        <dbReference type="EMBL" id="MDZ8160891.1"/>
    </source>
</evidence>
<sequence length="194" mass="21272">MSERMDRRRARRREGAAHPQDGRVGVAMVGMAVVVWWPAFTLGAYGDLFFDQLMAVWAAATAAFVFVLVERRPVGVRLLRAFLLLLPSVWLALMFFVGDEEEDLFVFLIDAGAILAVLIGLPFTLWLLVRIVWPEFGEETRVSTKWLIALVVVGVAAASFVLGLNHTAFLTCEDFIDSGNAAPAGCVTDAAASR</sequence>
<feature type="transmembrane region" description="Helical" evidence="1">
    <location>
        <begin position="145"/>
        <end position="164"/>
    </location>
</feature>
<accession>A0ABU5N485</accession>
<feature type="transmembrane region" description="Helical" evidence="1">
    <location>
        <begin position="21"/>
        <end position="40"/>
    </location>
</feature>
<feature type="transmembrane region" description="Helical" evidence="1">
    <location>
        <begin position="81"/>
        <end position="98"/>
    </location>
</feature>
<feature type="transmembrane region" description="Helical" evidence="1">
    <location>
        <begin position="104"/>
        <end position="133"/>
    </location>
</feature>
<keyword evidence="1" id="KW-0812">Transmembrane</keyword>
<keyword evidence="1" id="KW-0472">Membrane</keyword>
<keyword evidence="1" id="KW-1133">Transmembrane helix</keyword>
<name>A0ABU5N485_9MICO</name>
<dbReference type="RefSeq" id="WP_241747778.1">
    <property type="nucleotide sequence ID" value="NZ_BAAAPT010000001.1"/>
</dbReference>
<comment type="caution">
    <text evidence="2">The sequence shown here is derived from an EMBL/GenBank/DDBJ whole genome shotgun (WGS) entry which is preliminary data.</text>
</comment>
<reference evidence="2 3" key="1">
    <citation type="submission" date="2023-10" db="EMBL/GenBank/DDBJ databases">
        <title>Microbacterium xanthum sp. nov., isolated from seaweed.</title>
        <authorList>
            <person name="Lee S.D."/>
        </authorList>
    </citation>
    <scope>NUCLEOTIDE SEQUENCE [LARGE SCALE GENOMIC DNA]</scope>
    <source>
        <strain evidence="2 3">KCTC 19124</strain>
    </source>
</reference>
<dbReference type="EMBL" id="JAWJYN010000001">
    <property type="protein sequence ID" value="MDZ8160891.1"/>
    <property type="molecule type" value="Genomic_DNA"/>
</dbReference>
<proteinExistence type="predicted"/>
<feature type="transmembrane region" description="Helical" evidence="1">
    <location>
        <begin position="52"/>
        <end position="69"/>
    </location>
</feature>
<gene>
    <name evidence="2" type="ORF">R2Q92_03525</name>
</gene>
<protein>
    <submittedName>
        <fullName evidence="2">Uncharacterized protein</fullName>
    </submittedName>
</protein>
<dbReference type="Proteomes" id="UP001291912">
    <property type="component" value="Unassembled WGS sequence"/>
</dbReference>
<evidence type="ECO:0000313" key="3">
    <source>
        <dbReference type="Proteomes" id="UP001291912"/>
    </source>
</evidence>
<organism evidence="2 3">
    <name type="scientific">Microbacterium aquimaris</name>
    <dbReference type="NCBI Taxonomy" id="459816"/>
    <lineage>
        <taxon>Bacteria</taxon>
        <taxon>Bacillati</taxon>
        <taxon>Actinomycetota</taxon>
        <taxon>Actinomycetes</taxon>
        <taxon>Micrococcales</taxon>
        <taxon>Microbacteriaceae</taxon>
        <taxon>Microbacterium</taxon>
    </lineage>
</organism>
<evidence type="ECO:0000256" key="1">
    <source>
        <dbReference type="SAM" id="Phobius"/>
    </source>
</evidence>
<keyword evidence="3" id="KW-1185">Reference proteome</keyword>